<gene>
    <name evidence="1" type="ORF">CfE428DRAFT_4688</name>
</gene>
<dbReference type="STRING" id="497964.CfE428DRAFT_4688"/>
<organism evidence="1 2">
    <name type="scientific">Chthoniobacter flavus Ellin428</name>
    <dbReference type="NCBI Taxonomy" id="497964"/>
    <lineage>
        <taxon>Bacteria</taxon>
        <taxon>Pseudomonadati</taxon>
        <taxon>Verrucomicrobiota</taxon>
        <taxon>Spartobacteria</taxon>
        <taxon>Chthoniobacterales</taxon>
        <taxon>Chthoniobacteraceae</taxon>
        <taxon>Chthoniobacter</taxon>
    </lineage>
</organism>
<dbReference type="EMBL" id="ABVL01000016">
    <property type="protein sequence ID" value="EDY17949.1"/>
    <property type="molecule type" value="Genomic_DNA"/>
</dbReference>
<sequence length="239" mass="27404">MASKIIILISGFLILAATSPSVAVSIEKFKSLGEAERAKAIEVAPLAERDTLRKIDRHIRYVAKFEGEDRFQAAKAEEIIYERGLSPLRLLFDTRMQLWDQYTAGVRIANKNAGLALDDRRNVELAFKKRSDLLTDRYLSLIQLLLRVEPSKAATDLSENAWKWNVELRARYHLNESTPEQRITKDEMDAIDRRMDSIYEEVDRLKKVSAKRFQEDTISSLTKRYLPPLGSDPIMISSC</sequence>
<proteinExistence type="predicted"/>
<reference evidence="1 2" key="1">
    <citation type="journal article" date="2011" name="J. Bacteriol.">
        <title>Genome sequence of Chthoniobacter flavus Ellin428, an aerobic heterotrophic soil bacterium.</title>
        <authorList>
            <person name="Kant R."/>
            <person name="van Passel M.W."/>
            <person name="Palva A."/>
            <person name="Lucas S."/>
            <person name="Lapidus A."/>
            <person name="Glavina Del Rio T."/>
            <person name="Dalin E."/>
            <person name="Tice H."/>
            <person name="Bruce D."/>
            <person name="Goodwin L."/>
            <person name="Pitluck S."/>
            <person name="Larimer F.W."/>
            <person name="Land M.L."/>
            <person name="Hauser L."/>
            <person name="Sangwan P."/>
            <person name="de Vos W.M."/>
            <person name="Janssen P.H."/>
            <person name="Smidt H."/>
        </authorList>
    </citation>
    <scope>NUCLEOTIDE SEQUENCE [LARGE SCALE GENOMIC DNA]</scope>
    <source>
        <strain evidence="1 2">Ellin428</strain>
    </source>
</reference>
<evidence type="ECO:0000313" key="2">
    <source>
        <dbReference type="Proteomes" id="UP000005824"/>
    </source>
</evidence>
<dbReference type="RefSeq" id="WP_006982009.1">
    <property type="nucleotide sequence ID" value="NZ_ABVL01000016.1"/>
</dbReference>
<dbReference type="Proteomes" id="UP000005824">
    <property type="component" value="Unassembled WGS sequence"/>
</dbReference>
<name>B4D6Z8_9BACT</name>
<protein>
    <submittedName>
        <fullName evidence="1">Uncharacterized protein</fullName>
    </submittedName>
</protein>
<evidence type="ECO:0000313" key="1">
    <source>
        <dbReference type="EMBL" id="EDY17949.1"/>
    </source>
</evidence>
<accession>B4D6Z8</accession>
<comment type="caution">
    <text evidence="1">The sequence shown here is derived from an EMBL/GenBank/DDBJ whole genome shotgun (WGS) entry which is preliminary data.</text>
</comment>
<keyword evidence="2" id="KW-1185">Reference proteome</keyword>
<dbReference type="InParanoid" id="B4D6Z8"/>
<dbReference type="AlphaFoldDB" id="B4D6Z8"/>